<keyword evidence="2" id="KW-0812">Transmembrane</keyword>
<protein>
    <submittedName>
        <fullName evidence="3">Uncharacterized protein</fullName>
    </submittedName>
</protein>
<comment type="caution">
    <text evidence="3">The sequence shown here is derived from an EMBL/GenBank/DDBJ whole genome shotgun (WGS) entry which is preliminary data.</text>
</comment>
<evidence type="ECO:0000313" key="4">
    <source>
        <dbReference type="Proteomes" id="UP000249522"/>
    </source>
</evidence>
<feature type="transmembrane region" description="Helical" evidence="2">
    <location>
        <begin position="44"/>
        <end position="64"/>
    </location>
</feature>
<dbReference type="EMBL" id="QKRB01000057">
    <property type="protein sequence ID" value="PZD93496.1"/>
    <property type="molecule type" value="Genomic_DNA"/>
</dbReference>
<keyword evidence="2" id="KW-1133">Transmembrane helix</keyword>
<feature type="region of interest" description="Disordered" evidence="1">
    <location>
        <begin position="1"/>
        <end position="38"/>
    </location>
</feature>
<name>A0A2W1L2B5_9BACL</name>
<evidence type="ECO:0000256" key="2">
    <source>
        <dbReference type="SAM" id="Phobius"/>
    </source>
</evidence>
<dbReference type="OrthoDB" id="2622205at2"/>
<accession>A0A2W1L2B5</accession>
<sequence length="70" mass="8047">MSRGRKRGQPAGPAHHEIVQKPEQEALPPRRVKHPSSKQQVTKWFYNSLIFLFLALAAGLFWYGRQMSGE</sequence>
<dbReference type="RefSeq" id="WP_111149165.1">
    <property type="nucleotide sequence ID" value="NZ_QKRB01000057.1"/>
</dbReference>
<reference evidence="3 4" key="1">
    <citation type="submission" date="2018-06" db="EMBL/GenBank/DDBJ databases">
        <title>Paenibacillus imtechensis sp. nov.</title>
        <authorList>
            <person name="Pinnaka A.K."/>
            <person name="Singh H."/>
            <person name="Kaur M."/>
        </authorList>
    </citation>
    <scope>NUCLEOTIDE SEQUENCE [LARGE SCALE GENOMIC DNA]</scope>
    <source>
        <strain evidence="3 4">SMB1</strain>
    </source>
</reference>
<dbReference type="Proteomes" id="UP000249522">
    <property type="component" value="Unassembled WGS sequence"/>
</dbReference>
<gene>
    <name evidence="3" type="ORF">DNH61_23025</name>
</gene>
<proteinExistence type="predicted"/>
<keyword evidence="4" id="KW-1185">Reference proteome</keyword>
<organism evidence="3 4">
    <name type="scientific">Paenibacillus sambharensis</name>
    <dbReference type="NCBI Taxonomy" id="1803190"/>
    <lineage>
        <taxon>Bacteria</taxon>
        <taxon>Bacillati</taxon>
        <taxon>Bacillota</taxon>
        <taxon>Bacilli</taxon>
        <taxon>Bacillales</taxon>
        <taxon>Paenibacillaceae</taxon>
        <taxon>Paenibacillus</taxon>
    </lineage>
</organism>
<evidence type="ECO:0000313" key="3">
    <source>
        <dbReference type="EMBL" id="PZD93496.1"/>
    </source>
</evidence>
<evidence type="ECO:0000256" key="1">
    <source>
        <dbReference type="SAM" id="MobiDB-lite"/>
    </source>
</evidence>
<keyword evidence="2" id="KW-0472">Membrane</keyword>
<dbReference type="AlphaFoldDB" id="A0A2W1L2B5"/>
<feature type="compositionally biased region" description="Basic and acidic residues" evidence="1">
    <location>
        <begin position="14"/>
        <end position="24"/>
    </location>
</feature>